<dbReference type="SUPFAM" id="SSF56935">
    <property type="entry name" value="Porins"/>
    <property type="match status" value="1"/>
</dbReference>
<keyword evidence="4" id="KW-1185">Reference proteome</keyword>
<dbReference type="RefSeq" id="WP_341838830.1">
    <property type="nucleotide sequence ID" value="NZ_CP149792.1"/>
</dbReference>
<keyword evidence="1" id="KW-0813">Transport</keyword>
<accession>A0ABZ2Z034</accession>
<keyword evidence="3" id="KW-0675">Receptor</keyword>
<protein>
    <submittedName>
        <fullName evidence="3">TonB-dependent receptor</fullName>
    </submittedName>
</protein>
<dbReference type="EMBL" id="CP150096">
    <property type="protein sequence ID" value="WZN44036.1"/>
    <property type="molecule type" value="Genomic_DNA"/>
</dbReference>
<dbReference type="Gene3D" id="2.60.40.1120">
    <property type="entry name" value="Carboxypeptidase-like, regulatory domain"/>
    <property type="match status" value="1"/>
</dbReference>
<dbReference type="Pfam" id="PF13715">
    <property type="entry name" value="CarbopepD_reg_2"/>
    <property type="match status" value="1"/>
</dbReference>
<dbReference type="Proteomes" id="UP001449657">
    <property type="component" value="Chromosome"/>
</dbReference>
<keyword evidence="1" id="KW-0472">Membrane</keyword>
<dbReference type="NCBIfam" id="TIGR04057">
    <property type="entry name" value="SusC_RagA_signa"/>
    <property type="match status" value="1"/>
</dbReference>
<dbReference type="InterPro" id="IPR037066">
    <property type="entry name" value="Plug_dom_sf"/>
</dbReference>
<evidence type="ECO:0000313" key="4">
    <source>
        <dbReference type="Proteomes" id="UP001449657"/>
    </source>
</evidence>
<dbReference type="Gene3D" id="2.170.130.10">
    <property type="entry name" value="TonB-dependent receptor, plug domain"/>
    <property type="match status" value="1"/>
</dbReference>
<comment type="similarity">
    <text evidence="1">Belongs to the TonB-dependent receptor family.</text>
</comment>
<evidence type="ECO:0000313" key="3">
    <source>
        <dbReference type="EMBL" id="WZN44036.1"/>
    </source>
</evidence>
<name>A0ABZ2Z034_9BACT</name>
<proteinExistence type="inferred from homology"/>
<gene>
    <name evidence="3" type="ORF">WJU22_14130</name>
</gene>
<evidence type="ECO:0000256" key="1">
    <source>
        <dbReference type="PROSITE-ProRule" id="PRU01360"/>
    </source>
</evidence>
<evidence type="ECO:0000259" key="2">
    <source>
        <dbReference type="Pfam" id="PF07715"/>
    </source>
</evidence>
<dbReference type="NCBIfam" id="TIGR04056">
    <property type="entry name" value="OMP_RagA_SusC"/>
    <property type="match status" value="1"/>
</dbReference>
<dbReference type="InterPro" id="IPR023997">
    <property type="entry name" value="TonB-dep_OMP_SusC/RagA_CS"/>
</dbReference>
<dbReference type="PROSITE" id="PS52016">
    <property type="entry name" value="TONB_DEPENDENT_REC_3"/>
    <property type="match status" value="1"/>
</dbReference>
<dbReference type="InterPro" id="IPR012910">
    <property type="entry name" value="Plug_dom"/>
</dbReference>
<dbReference type="InterPro" id="IPR008969">
    <property type="entry name" value="CarboxyPept-like_regulatory"/>
</dbReference>
<comment type="subcellular location">
    <subcellularLocation>
        <location evidence="1">Cell outer membrane</location>
        <topology evidence="1">Multi-pass membrane protein</topology>
    </subcellularLocation>
</comment>
<organism evidence="3 4">
    <name type="scientific">Chitinophaga caseinilytica</name>
    <dbReference type="NCBI Taxonomy" id="2267521"/>
    <lineage>
        <taxon>Bacteria</taxon>
        <taxon>Pseudomonadati</taxon>
        <taxon>Bacteroidota</taxon>
        <taxon>Chitinophagia</taxon>
        <taxon>Chitinophagales</taxon>
        <taxon>Chitinophagaceae</taxon>
        <taxon>Chitinophaga</taxon>
    </lineage>
</organism>
<keyword evidence="1" id="KW-0998">Cell outer membrane</keyword>
<keyword evidence="1" id="KW-1134">Transmembrane beta strand</keyword>
<sequence length="1035" mass="115359">MSWIPGYTQQSTSKKITVTGTVQDSTGMLLPGISIGVMGSQGVGTSTDMNGKFVLDVPADGALQVSAIGYVPQTIQVKGRAVIDIVLEIATSKLQDVVVTAFGRKQRREATVGSVTSINPQQLKIPSSNLTTALAGQLAGIVAYQRSGQPGADNANFFIRGVTTFGYKNDPLILVDNVELTATDLARLQVDDIASFSILKDASATALYGARGANGVILVTTKEGKEGKAMINFRLENKISQPTKEISLADPFTYMRLYNEANYNSGILEPRYNEKEIRMRQDPNRNPYVYPVVDWMKEITRRSTFNQSGNFSVSGGGKVARYYISGAANRDNGTLKVDKMNSFNSNAKLNNYQLRSNVNVNITKTTEAVVRLSGNFDEYTGPIAPAGSIATDMYYQVLHTSPVDFPAYYAPDSANQTTRHILFGGTPEYGYTNPYASIMKGYQNFSQSRMSAQFEVTQKLPFVTEGLTFRGLISTNRFSFFDVVRQYKPFYYYVDPVTGYDKLTDKYTLTWLNPDPGAATEYIDYVATPGNRKISSFLYMQGVLDYDRQFGASNVSGSLVATRQQTLNAQATDLQSSLPFRNIGLAGRATYAYKSRYFAEFNFGYNGSERFAEKNRFGFFPTFGVSWVPSNEEFWRNGGISDFVQRMKIRASYGLVGNDAIAGTRFYYLSNLNLNGGNSSVFGINNNYVRNGVRILSYENNDVTWEVARTTNIAVELEMFRGFNITAEIYRQQRDRILQARSAIPTSMGLEATVSANLGKAEARGLDLQADYKRNFAGEKGWVQARGNFTFAQNEYVAYEEPMWDEPWRRAVGKKLNQAKGFIAERLFVDDKEVAASPVQNFNGVPTRGGDIKYRDLNGDGVITERDETYIGYPTTPEIVYGFGLSAGYKAFDISVFFQGVDRVSFFIDPNATAPFVGNTQLLKAYADDHWSEENQDLMATWPRLTANANPNNTFRPSTWFMRNGAFLRLKSVELGYTLPKRIAKKAYMENCRIYASGLNLLTWSAFKMWDPELAGSGMNYPVQRVFNLALNVNF</sequence>
<reference evidence="3 4" key="1">
    <citation type="submission" date="2024-03" db="EMBL/GenBank/DDBJ databases">
        <title>Chitinophaga caseinilytica sp. nov., a casein hydrolysing bacterium isolated from forest soil.</title>
        <authorList>
            <person name="Lee D.S."/>
            <person name="Han D.M."/>
            <person name="Baek J.H."/>
            <person name="Choi D.G."/>
            <person name="Jeon J.H."/>
            <person name="Jeon C.O."/>
        </authorList>
    </citation>
    <scope>NUCLEOTIDE SEQUENCE [LARGE SCALE GENOMIC DNA]</scope>
    <source>
        <strain evidence="3 4">KACC 19118</strain>
    </source>
</reference>
<dbReference type="InterPro" id="IPR039426">
    <property type="entry name" value="TonB-dep_rcpt-like"/>
</dbReference>
<dbReference type="InterPro" id="IPR023996">
    <property type="entry name" value="TonB-dep_OMP_SusC/RagA"/>
</dbReference>
<feature type="domain" description="TonB-dependent receptor plug" evidence="2">
    <location>
        <begin position="109"/>
        <end position="216"/>
    </location>
</feature>
<keyword evidence="1" id="KW-0812">Transmembrane</keyword>
<dbReference type="SUPFAM" id="SSF49464">
    <property type="entry name" value="Carboxypeptidase regulatory domain-like"/>
    <property type="match status" value="1"/>
</dbReference>
<dbReference type="Pfam" id="PF07715">
    <property type="entry name" value="Plug"/>
    <property type="match status" value="1"/>
</dbReference>